<sequence length="258" mass="29630">MIDLGKYNLLGVKVNAIDYESAVNHVMNAAKNQQSLIVAAQPVHGIMTAVLDKAYRYRLNRFDLVCPDGQPVRWALNLLYKTNLKDRVYGPNLTLYICEKAAQQDTGIFLYGSTPKVLEKLESNLIHKFPHLKICGSISPPYRPLTIEEDAAFIQQIQTSEARIVFVGLGCPRQETWAFEHRDLLNCPILCVGAAFDFHAGNIPQAPAWMQRGGLEWAFRLWQEPKRLWKRYVFLNPLYLILLFLQFIRVLPVEKWSK</sequence>
<dbReference type="RefSeq" id="WP_046277322.1">
    <property type="nucleotide sequence ID" value="NZ_LATL02000148.1"/>
</dbReference>
<accession>A0A0F5YM21</accession>
<dbReference type="PANTHER" id="PTHR34136:SF1">
    <property type="entry name" value="UDP-N-ACETYL-D-MANNOSAMINURONIC ACID TRANSFERASE"/>
    <property type="match status" value="1"/>
</dbReference>
<name>A0A0F5YM21_9CYAN</name>
<evidence type="ECO:0000256" key="2">
    <source>
        <dbReference type="ARBA" id="ARBA00022679"/>
    </source>
</evidence>
<dbReference type="GO" id="GO:0016758">
    <property type="term" value="F:hexosyltransferase activity"/>
    <property type="evidence" value="ECO:0007669"/>
    <property type="project" value="TreeGrafter"/>
</dbReference>
<dbReference type="Pfam" id="PF03808">
    <property type="entry name" value="Glyco_tran_WecG"/>
    <property type="match status" value="1"/>
</dbReference>
<dbReference type="PATRIC" id="fig|1637645.4.peg.2997"/>
<dbReference type="InterPro" id="IPR004629">
    <property type="entry name" value="WecG_TagA_CpsF"/>
</dbReference>
<dbReference type="OrthoDB" id="9771846at2"/>
<proteinExistence type="predicted"/>
<dbReference type="EMBL" id="LATL02000148">
    <property type="protein sequence ID" value="KKD39220.1"/>
    <property type="molecule type" value="Genomic_DNA"/>
</dbReference>
<evidence type="ECO:0000313" key="4">
    <source>
        <dbReference type="EMBL" id="KKD39220.1"/>
    </source>
</evidence>
<protein>
    <submittedName>
        <fullName evidence="4">UDP-N-acetyl-D-mannosaminuronic acid transferase</fullName>
    </submittedName>
</protein>
<keyword evidence="3" id="KW-0812">Transmembrane</keyword>
<keyword evidence="2 4" id="KW-0808">Transferase</keyword>
<evidence type="ECO:0000256" key="1">
    <source>
        <dbReference type="ARBA" id="ARBA00022676"/>
    </source>
</evidence>
<comment type="caution">
    <text evidence="4">The sequence shown here is derived from an EMBL/GenBank/DDBJ whole genome shotgun (WGS) entry which is preliminary data.</text>
</comment>
<keyword evidence="1" id="KW-0328">Glycosyltransferase</keyword>
<gene>
    <name evidence="4" type="ORF">WN50_04545</name>
</gene>
<evidence type="ECO:0000313" key="5">
    <source>
        <dbReference type="Proteomes" id="UP000033607"/>
    </source>
</evidence>
<reference evidence="4 5" key="1">
    <citation type="submission" date="2015-06" db="EMBL/GenBank/DDBJ databases">
        <title>Draft genome assembly of filamentous brackish cyanobacterium Limnoraphis robusta strain CS-951.</title>
        <authorList>
            <person name="Willis A."/>
            <person name="Parks M."/>
            <person name="Burford M.A."/>
        </authorList>
    </citation>
    <scope>NUCLEOTIDE SEQUENCE [LARGE SCALE GENOMIC DNA]</scope>
    <source>
        <strain evidence="4 5">CS-951</strain>
    </source>
</reference>
<feature type="transmembrane region" description="Helical" evidence="3">
    <location>
        <begin position="232"/>
        <end position="251"/>
    </location>
</feature>
<organism evidence="4 5">
    <name type="scientific">Limnoraphis robusta CS-951</name>
    <dbReference type="NCBI Taxonomy" id="1637645"/>
    <lineage>
        <taxon>Bacteria</taxon>
        <taxon>Bacillati</taxon>
        <taxon>Cyanobacteriota</taxon>
        <taxon>Cyanophyceae</taxon>
        <taxon>Oscillatoriophycideae</taxon>
        <taxon>Oscillatoriales</taxon>
        <taxon>Sirenicapillariaceae</taxon>
        <taxon>Limnoraphis</taxon>
    </lineage>
</organism>
<dbReference type="AlphaFoldDB" id="A0A0F5YM21"/>
<keyword evidence="3" id="KW-1133">Transmembrane helix</keyword>
<dbReference type="PANTHER" id="PTHR34136">
    <property type="match status" value="1"/>
</dbReference>
<keyword evidence="3" id="KW-0472">Membrane</keyword>
<dbReference type="CDD" id="cd06533">
    <property type="entry name" value="Glyco_transf_WecG_TagA"/>
    <property type="match status" value="1"/>
</dbReference>
<dbReference type="Proteomes" id="UP000033607">
    <property type="component" value="Unassembled WGS sequence"/>
</dbReference>
<dbReference type="NCBIfam" id="TIGR00696">
    <property type="entry name" value="wecG_tagA_cpsF"/>
    <property type="match status" value="1"/>
</dbReference>
<evidence type="ECO:0000256" key="3">
    <source>
        <dbReference type="SAM" id="Phobius"/>
    </source>
</evidence>